<evidence type="ECO:0000313" key="14">
    <source>
        <dbReference type="Proteomes" id="UP000537141"/>
    </source>
</evidence>
<reference evidence="13 14" key="1">
    <citation type="submission" date="2020-08" db="EMBL/GenBank/DDBJ databases">
        <title>Genomic Encyclopedia of Type Strains, Phase IV (KMG-IV): sequencing the most valuable type-strain genomes for metagenomic binning, comparative biology and taxonomic classification.</title>
        <authorList>
            <person name="Goeker M."/>
        </authorList>
    </citation>
    <scope>NUCLEOTIDE SEQUENCE [LARGE SCALE GENOMIC DNA]</scope>
    <source>
        <strain evidence="13 14">DSM 26287</strain>
    </source>
</reference>
<evidence type="ECO:0000256" key="1">
    <source>
        <dbReference type="ARBA" id="ARBA00002579"/>
    </source>
</evidence>
<dbReference type="NCBIfam" id="TIGR02673">
    <property type="entry name" value="FtsE"/>
    <property type="match status" value="1"/>
</dbReference>
<dbReference type="PANTHER" id="PTHR24220:SF470">
    <property type="entry name" value="CELL DIVISION ATP-BINDING PROTEIN FTSE"/>
    <property type="match status" value="1"/>
</dbReference>
<dbReference type="InterPro" id="IPR015854">
    <property type="entry name" value="ABC_transpr_LolD-like"/>
</dbReference>
<dbReference type="FunFam" id="3.40.50.300:FF:000056">
    <property type="entry name" value="Cell division ATP-binding protein FtsE"/>
    <property type="match status" value="1"/>
</dbReference>
<dbReference type="EMBL" id="JACHHU010000006">
    <property type="protein sequence ID" value="MBB6542620.1"/>
    <property type="molecule type" value="Genomic_DNA"/>
</dbReference>
<dbReference type="Proteomes" id="UP000537141">
    <property type="component" value="Unassembled WGS sequence"/>
</dbReference>
<dbReference type="InterPro" id="IPR003439">
    <property type="entry name" value="ABC_transporter-like_ATP-bd"/>
</dbReference>
<dbReference type="Gene3D" id="3.40.50.300">
    <property type="entry name" value="P-loop containing nucleotide triphosphate hydrolases"/>
    <property type="match status" value="1"/>
</dbReference>
<dbReference type="GO" id="GO:0051301">
    <property type="term" value="P:cell division"/>
    <property type="evidence" value="ECO:0007669"/>
    <property type="project" value="UniProtKB-UniRule"/>
</dbReference>
<keyword evidence="8 11" id="KW-0067">ATP-binding</keyword>
<dbReference type="GO" id="GO:0016887">
    <property type="term" value="F:ATP hydrolysis activity"/>
    <property type="evidence" value="ECO:0007669"/>
    <property type="project" value="InterPro"/>
</dbReference>
<evidence type="ECO:0000313" key="13">
    <source>
        <dbReference type="EMBL" id="MBB6542620.1"/>
    </source>
</evidence>
<keyword evidence="14" id="KW-1185">Reference proteome</keyword>
<dbReference type="InterPro" id="IPR017871">
    <property type="entry name" value="ABC_transporter-like_CS"/>
</dbReference>
<dbReference type="GO" id="GO:0005524">
    <property type="term" value="F:ATP binding"/>
    <property type="evidence" value="ECO:0007669"/>
    <property type="project" value="UniProtKB-UniRule"/>
</dbReference>
<evidence type="ECO:0000259" key="12">
    <source>
        <dbReference type="PROSITE" id="PS50893"/>
    </source>
</evidence>
<dbReference type="PROSITE" id="PS00211">
    <property type="entry name" value="ABC_TRANSPORTER_1"/>
    <property type="match status" value="1"/>
</dbReference>
<evidence type="ECO:0000256" key="5">
    <source>
        <dbReference type="ARBA" id="ARBA00022475"/>
    </source>
</evidence>
<evidence type="ECO:0000256" key="8">
    <source>
        <dbReference type="ARBA" id="ARBA00022840"/>
    </source>
</evidence>
<evidence type="ECO:0000256" key="4">
    <source>
        <dbReference type="ARBA" id="ARBA00020019"/>
    </source>
</evidence>
<comment type="caution">
    <text evidence="13">The sequence shown here is derived from an EMBL/GenBank/DDBJ whole genome shotgun (WGS) entry which is preliminary data.</text>
</comment>
<dbReference type="InterPro" id="IPR027417">
    <property type="entry name" value="P-loop_NTPase"/>
</dbReference>
<evidence type="ECO:0000256" key="6">
    <source>
        <dbReference type="ARBA" id="ARBA00022618"/>
    </source>
</evidence>
<evidence type="ECO:0000256" key="2">
    <source>
        <dbReference type="ARBA" id="ARBA00004202"/>
    </source>
</evidence>
<keyword evidence="9 11" id="KW-0472">Membrane</keyword>
<dbReference type="PANTHER" id="PTHR24220">
    <property type="entry name" value="IMPORT ATP-BINDING PROTEIN"/>
    <property type="match status" value="1"/>
</dbReference>
<gene>
    <name evidence="11" type="primary">ftsE</name>
    <name evidence="13" type="ORF">HNQ55_001119</name>
</gene>
<keyword evidence="5 11" id="KW-1003">Cell membrane</keyword>
<evidence type="ECO:0000256" key="7">
    <source>
        <dbReference type="ARBA" id="ARBA00022741"/>
    </source>
</evidence>
<comment type="function">
    <text evidence="1">Part of the ABC transporter FtsEX involved in cellular division. Important for assembly or stability of the septal ring.</text>
</comment>
<name>A0A7X0NFR8_9GAMM</name>
<dbReference type="GO" id="GO:0022857">
    <property type="term" value="F:transmembrane transporter activity"/>
    <property type="evidence" value="ECO:0007669"/>
    <property type="project" value="TreeGrafter"/>
</dbReference>
<evidence type="ECO:0000256" key="9">
    <source>
        <dbReference type="ARBA" id="ARBA00023136"/>
    </source>
</evidence>
<accession>A0A7X0NFR8</accession>
<dbReference type="PROSITE" id="PS50893">
    <property type="entry name" value="ABC_TRANSPORTER_2"/>
    <property type="match status" value="1"/>
</dbReference>
<evidence type="ECO:0000256" key="3">
    <source>
        <dbReference type="ARBA" id="ARBA00005417"/>
    </source>
</evidence>
<organism evidence="13 14">
    <name type="scientific">Thalassotalea piscium</name>
    <dbReference type="NCBI Taxonomy" id="1230533"/>
    <lineage>
        <taxon>Bacteria</taxon>
        <taxon>Pseudomonadati</taxon>
        <taxon>Pseudomonadota</taxon>
        <taxon>Gammaproteobacteria</taxon>
        <taxon>Alteromonadales</taxon>
        <taxon>Colwelliaceae</taxon>
        <taxon>Thalassotalea</taxon>
    </lineage>
</organism>
<dbReference type="SMART" id="SM00382">
    <property type="entry name" value="AAA"/>
    <property type="match status" value="1"/>
</dbReference>
<keyword evidence="10 11" id="KW-0131">Cell cycle</keyword>
<evidence type="ECO:0000256" key="11">
    <source>
        <dbReference type="RuleBase" id="RU365094"/>
    </source>
</evidence>
<comment type="subunit">
    <text evidence="11">Homodimer. Forms a membrane-associated complex with FtsX.</text>
</comment>
<keyword evidence="7 11" id="KW-0547">Nucleotide-binding</keyword>
<dbReference type="GO" id="GO:0005886">
    <property type="term" value="C:plasma membrane"/>
    <property type="evidence" value="ECO:0007669"/>
    <property type="project" value="UniProtKB-SubCell"/>
</dbReference>
<feature type="domain" description="ABC transporter" evidence="12">
    <location>
        <begin position="2"/>
        <end position="232"/>
    </location>
</feature>
<sequence length="232" mass="25278">MIRFNNVSKAYSGGIIALKNVSFTLAAGEMAFLTGHSGAGKSTLLKLMSLMETSTSGSIHINGTSLSDVTYQQIPYVRRGIGMIFQNHNLLMDRTVFDNVALPLIIEGYSHKETKKRVEAALDKVHLGSKLKSFPSMLSGGEQQRVGIARAIVNKPPILLADEPTGNLDPKLSLEIIRLFEEFNDMGVAVLIATHDLGLIARLRYRTLTLKQGSMINDGLIEGMQTSGANYV</sequence>
<evidence type="ECO:0000256" key="10">
    <source>
        <dbReference type="ARBA" id="ARBA00023306"/>
    </source>
</evidence>
<proteinExistence type="inferred from homology"/>
<comment type="subcellular location">
    <subcellularLocation>
        <location evidence="11">Cell inner membrane</location>
        <topology evidence="11">Peripheral membrane protein</topology>
        <orientation evidence="11">Cytoplasmic side</orientation>
    </subcellularLocation>
    <subcellularLocation>
        <location evidence="2">Cell membrane</location>
        <topology evidence="2">Peripheral membrane protein</topology>
    </subcellularLocation>
</comment>
<protein>
    <recommendedName>
        <fullName evidence="4 11">Cell division ATP-binding protein FtsE</fullName>
    </recommendedName>
</protein>
<dbReference type="InterPro" id="IPR005286">
    <property type="entry name" value="Cell_div_FtsE"/>
</dbReference>
<comment type="similarity">
    <text evidence="3 11">Belongs to the ABC transporter superfamily.</text>
</comment>
<keyword evidence="6 11" id="KW-0132">Cell division</keyword>
<dbReference type="AlphaFoldDB" id="A0A7X0NFR8"/>
<dbReference type="Pfam" id="PF00005">
    <property type="entry name" value="ABC_tran"/>
    <property type="match status" value="1"/>
</dbReference>
<dbReference type="SUPFAM" id="SSF52540">
    <property type="entry name" value="P-loop containing nucleoside triphosphate hydrolases"/>
    <property type="match status" value="1"/>
</dbReference>
<dbReference type="InterPro" id="IPR003593">
    <property type="entry name" value="AAA+_ATPase"/>
</dbReference>
<dbReference type="RefSeq" id="WP_184423444.1">
    <property type="nucleotide sequence ID" value="NZ_AP027362.1"/>
</dbReference>